<keyword evidence="4" id="KW-1185">Reference proteome</keyword>
<evidence type="ECO:0000256" key="2">
    <source>
        <dbReference type="ARBA" id="ARBA00023002"/>
    </source>
</evidence>
<dbReference type="EMBL" id="JBBCAQ010000022">
    <property type="protein sequence ID" value="KAK7590967.1"/>
    <property type="molecule type" value="Genomic_DNA"/>
</dbReference>
<dbReference type="PANTHER" id="PTHR43943:SF2">
    <property type="entry name" value="DEHYDROGENASE_REDUCTASE 4"/>
    <property type="match status" value="1"/>
</dbReference>
<dbReference type="SUPFAM" id="SSF51735">
    <property type="entry name" value="NAD(P)-binding Rossmann-fold domains"/>
    <property type="match status" value="1"/>
</dbReference>
<protein>
    <submittedName>
        <fullName evidence="3">Uncharacterized protein</fullName>
    </submittedName>
</protein>
<dbReference type="Proteomes" id="UP001367676">
    <property type="component" value="Unassembled WGS sequence"/>
</dbReference>
<evidence type="ECO:0000313" key="3">
    <source>
        <dbReference type="EMBL" id="KAK7590967.1"/>
    </source>
</evidence>
<dbReference type="Pfam" id="PF13561">
    <property type="entry name" value="adh_short_C2"/>
    <property type="match status" value="1"/>
</dbReference>
<name>A0AAN9TUS9_9HEMI</name>
<dbReference type="PANTHER" id="PTHR43943">
    <property type="entry name" value="DEHYDROGENASE/REDUCTASE (SDR FAMILY) MEMBER 4"/>
    <property type="match status" value="1"/>
</dbReference>
<proteinExistence type="inferred from homology"/>
<evidence type="ECO:0000313" key="4">
    <source>
        <dbReference type="Proteomes" id="UP001367676"/>
    </source>
</evidence>
<dbReference type="InterPro" id="IPR020904">
    <property type="entry name" value="Sc_DH/Rdtase_CS"/>
</dbReference>
<accession>A0AAN9TUS9</accession>
<reference evidence="3 4" key="1">
    <citation type="submission" date="2024-03" db="EMBL/GenBank/DDBJ databases">
        <title>Adaptation during the transition from Ophiocordyceps entomopathogen to insect associate is accompanied by gene loss and intensified selection.</title>
        <authorList>
            <person name="Ward C.M."/>
            <person name="Onetto C.A."/>
            <person name="Borneman A.R."/>
        </authorList>
    </citation>
    <scope>NUCLEOTIDE SEQUENCE [LARGE SCALE GENOMIC DNA]</scope>
    <source>
        <strain evidence="3">AWRI1</strain>
        <tissue evidence="3">Single Adult Female</tissue>
    </source>
</reference>
<comment type="caution">
    <text evidence="3">The sequence shown here is derived from an EMBL/GenBank/DDBJ whole genome shotgun (WGS) entry which is preliminary data.</text>
</comment>
<gene>
    <name evidence="3" type="ORF">V9T40_002580</name>
</gene>
<sequence length="262" mass="27907">MVNVNYEIKMGKLSGKVAVITASTDGIGFAIAKKMASEGAKIVVSSRKEANVESAVDNLKKQGYKDIIGTVCHVAKQADRENLLKKAAEAFGRIDILVSNAAVNPVFGLTEDVSGEAFDKIFDINVKAPFMLTKEVLPYLRKNDGGSIVYVSSVAGIQPFSFLGCYSVSKTALLSLTKVFASELATSNIRVNCVAPGLIKTNFSKPLYESEAAYEIALSQIPLNRLGQPDDVSGIVAFLCSKEADYITGETIVVGGGIPSRL</sequence>
<dbReference type="FunFam" id="3.40.50.720:FF:000084">
    <property type="entry name" value="Short-chain dehydrogenase reductase"/>
    <property type="match status" value="1"/>
</dbReference>
<dbReference type="PRINTS" id="PR00081">
    <property type="entry name" value="GDHRDH"/>
</dbReference>
<organism evidence="3 4">
    <name type="scientific">Parthenolecanium corni</name>
    <dbReference type="NCBI Taxonomy" id="536013"/>
    <lineage>
        <taxon>Eukaryota</taxon>
        <taxon>Metazoa</taxon>
        <taxon>Ecdysozoa</taxon>
        <taxon>Arthropoda</taxon>
        <taxon>Hexapoda</taxon>
        <taxon>Insecta</taxon>
        <taxon>Pterygota</taxon>
        <taxon>Neoptera</taxon>
        <taxon>Paraneoptera</taxon>
        <taxon>Hemiptera</taxon>
        <taxon>Sternorrhyncha</taxon>
        <taxon>Coccoidea</taxon>
        <taxon>Coccidae</taxon>
        <taxon>Parthenolecanium</taxon>
    </lineage>
</organism>
<keyword evidence="2" id="KW-0560">Oxidoreductase</keyword>
<dbReference type="PRINTS" id="PR00080">
    <property type="entry name" value="SDRFAMILY"/>
</dbReference>
<comment type="similarity">
    <text evidence="1">Belongs to the short-chain dehydrogenases/reductases (SDR) family.</text>
</comment>
<dbReference type="NCBIfam" id="NF005559">
    <property type="entry name" value="PRK07231.1"/>
    <property type="match status" value="1"/>
</dbReference>
<dbReference type="GO" id="GO:0004090">
    <property type="term" value="F:carbonyl reductase (NADPH) activity"/>
    <property type="evidence" value="ECO:0007669"/>
    <property type="project" value="TreeGrafter"/>
</dbReference>
<dbReference type="InterPro" id="IPR036291">
    <property type="entry name" value="NAD(P)-bd_dom_sf"/>
</dbReference>
<dbReference type="InterPro" id="IPR002347">
    <property type="entry name" value="SDR_fam"/>
</dbReference>
<evidence type="ECO:0000256" key="1">
    <source>
        <dbReference type="ARBA" id="ARBA00006484"/>
    </source>
</evidence>
<dbReference type="PROSITE" id="PS00061">
    <property type="entry name" value="ADH_SHORT"/>
    <property type="match status" value="1"/>
</dbReference>
<dbReference type="Gene3D" id="3.40.50.720">
    <property type="entry name" value="NAD(P)-binding Rossmann-like Domain"/>
    <property type="match status" value="1"/>
</dbReference>
<dbReference type="AlphaFoldDB" id="A0AAN9TUS9"/>